<dbReference type="AlphaFoldDB" id="A0A4Q9VVG1"/>
<name>A0A4Q9VVG1_9HYPH</name>
<reference evidence="1 2" key="1">
    <citation type="submission" date="2019-02" db="EMBL/GenBank/DDBJ databases">
        <title>Siculibacillus lacustris gen. nov., sp. nov., a new rosette-forming bacterium isolated from a freshwater crater lake (Lake St. Ana, Romania).</title>
        <authorList>
            <person name="Felfoldi T."/>
            <person name="Marton Z."/>
            <person name="Szabo A."/>
            <person name="Mentes A."/>
            <person name="Boka K."/>
            <person name="Marialigeti K."/>
            <person name="Mathe I."/>
            <person name="Koncz M."/>
            <person name="Schumann P."/>
            <person name="Toth E."/>
        </authorList>
    </citation>
    <scope>NUCLEOTIDE SEQUENCE [LARGE SCALE GENOMIC DNA]</scope>
    <source>
        <strain evidence="1 2">SA-279</strain>
    </source>
</reference>
<dbReference type="RefSeq" id="WP_131307173.1">
    <property type="nucleotide sequence ID" value="NZ_SJFN01000006.1"/>
</dbReference>
<organism evidence="1 2">
    <name type="scientific">Siculibacillus lacustris</name>
    <dbReference type="NCBI Taxonomy" id="1549641"/>
    <lineage>
        <taxon>Bacteria</taxon>
        <taxon>Pseudomonadati</taxon>
        <taxon>Pseudomonadota</taxon>
        <taxon>Alphaproteobacteria</taxon>
        <taxon>Hyphomicrobiales</taxon>
        <taxon>Ancalomicrobiaceae</taxon>
        <taxon>Siculibacillus</taxon>
    </lineage>
</organism>
<dbReference type="EMBL" id="SJFN01000006">
    <property type="protein sequence ID" value="TBW39787.1"/>
    <property type="molecule type" value="Genomic_DNA"/>
</dbReference>
<keyword evidence="2" id="KW-1185">Reference proteome</keyword>
<evidence type="ECO:0000313" key="2">
    <source>
        <dbReference type="Proteomes" id="UP000292781"/>
    </source>
</evidence>
<gene>
    <name evidence="1" type="ORF">EYW49_05885</name>
</gene>
<accession>A0A4Q9VVG1</accession>
<proteinExistence type="predicted"/>
<dbReference type="OrthoDB" id="8410829at2"/>
<sequence length="484" mass="52180">MYASFLATAGAYDATAKSVGLAGSAASHAAESSGEPAAIAAAASADAVAAFAARARESASETLAFALGAAHAFSATAADVAEFDSGNLPEFVADRPLWPIAAPAFVSALANEWSELTKRLIAVDEDWGVWTSWYEDRLAGRPADEEKDFARLTLPEDMWERGPYVANAEIKRRFAAIDAQRERHAAIPLVEPEMPSEPVQTEGPTFDLSTERGLTAAHLRDPQGIDDPDARAALHRQIRGLLPRLGELCERSANRHPDLAVVVAEYAGLVDRPIDDLDVAEVWGVGAGLHAFVEAFESQNVDRTLSEPLEPAHLALLKRAARVHGALILGFPLARKLMDDAERFKLASDTIAAIDGPTAEILRRFGEQHGWVDEEARRFIAAIGAGYHEAGWTMAATGHAGYVVVRNALVVVTRHLVRANSVFATVAGGLVLNEVDPGLQVTTHAMRFVVEHATTILAFAAPFPELRDWFGWVIDHLDDQSKRT</sequence>
<dbReference type="Proteomes" id="UP000292781">
    <property type="component" value="Unassembled WGS sequence"/>
</dbReference>
<protein>
    <submittedName>
        <fullName evidence="1">Uncharacterized protein</fullName>
    </submittedName>
</protein>
<evidence type="ECO:0000313" key="1">
    <source>
        <dbReference type="EMBL" id="TBW39787.1"/>
    </source>
</evidence>
<comment type="caution">
    <text evidence="1">The sequence shown here is derived from an EMBL/GenBank/DDBJ whole genome shotgun (WGS) entry which is preliminary data.</text>
</comment>